<gene>
    <name evidence="1" type="ORF">BG04_3362</name>
</gene>
<dbReference type="Gene3D" id="3.30.70.1320">
    <property type="entry name" value="Multidrug efflux transporter AcrB pore domain like"/>
    <property type="match status" value="1"/>
</dbReference>
<dbReference type="SUPFAM" id="SSF82693">
    <property type="entry name" value="Multidrug efflux transporter AcrB pore domain, PN1, PN2, PC1 and PC2 subdomains"/>
    <property type="match status" value="2"/>
</dbReference>
<dbReference type="SUPFAM" id="SSF82866">
    <property type="entry name" value="Multidrug efflux transporter AcrB transmembrane domain"/>
    <property type="match status" value="2"/>
</dbReference>
<dbReference type="Proteomes" id="UP000031829">
    <property type="component" value="Chromosome"/>
</dbReference>
<dbReference type="RefSeq" id="WP_034653886.1">
    <property type="nucleotide sequence ID" value="NZ_BCVB01000007.1"/>
</dbReference>
<dbReference type="SUPFAM" id="SSF82714">
    <property type="entry name" value="Multidrug efflux transporter AcrB TolC docking domain, DN and DC subdomains"/>
    <property type="match status" value="1"/>
</dbReference>
<proteinExistence type="predicted"/>
<dbReference type="PRINTS" id="PR00702">
    <property type="entry name" value="ACRIFLAVINRP"/>
</dbReference>
<dbReference type="Gene3D" id="1.20.1640.10">
    <property type="entry name" value="Multidrug efflux transporter AcrB transmembrane domain"/>
    <property type="match status" value="2"/>
</dbReference>
<evidence type="ECO:0000313" key="2">
    <source>
        <dbReference type="Proteomes" id="UP000031829"/>
    </source>
</evidence>
<organism evidence="1 2">
    <name type="scientific">Priestia megaterium (strain ATCC 14581 / DSM 32 / CCUG 1817 / JCM 2506 / NBRC 15308 / NCIMB 9376 / NCTC 10342 / NRRL B-14308 / VKM B-512 / Ford 19)</name>
    <name type="common">Bacillus megaterium</name>
    <dbReference type="NCBI Taxonomy" id="1348623"/>
    <lineage>
        <taxon>Bacteria</taxon>
        <taxon>Bacillati</taxon>
        <taxon>Bacillota</taxon>
        <taxon>Bacilli</taxon>
        <taxon>Bacillales</taxon>
        <taxon>Bacillaceae</taxon>
        <taxon>Priestia</taxon>
    </lineage>
</organism>
<dbReference type="KEGG" id="bmeg:BG04_3362"/>
<name>A0A0B6AQ55_PRIM2</name>
<dbReference type="HOGENOM" id="CLU_002755_1_2_9"/>
<dbReference type="InterPro" id="IPR027463">
    <property type="entry name" value="AcrB_DN_DC_subdom"/>
</dbReference>
<reference evidence="1 2" key="1">
    <citation type="journal article" date="2015" name="Genome Announc.">
        <title>Complete genome sequences for 35 biothreat assay-relevant bacillus species.</title>
        <authorList>
            <person name="Johnson S.L."/>
            <person name="Daligault H.E."/>
            <person name="Davenport K.W."/>
            <person name="Jaissle J."/>
            <person name="Frey K.G."/>
            <person name="Ladner J.T."/>
            <person name="Broomall S.M."/>
            <person name="Bishop-Lilly K.A."/>
            <person name="Bruce D.C."/>
            <person name="Gibbons H.S."/>
            <person name="Coyne S.R."/>
            <person name="Lo C.C."/>
            <person name="Meincke L."/>
            <person name="Munk A.C."/>
            <person name="Koroleva G.I."/>
            <person name="Rosenzweig C.N."/>
            <person name="Palacios G.F."/>
            <person name="Redden C.L."/>
            <person name="Minogue T.D."/>
            <person name="Chain P.S."/>
        </authorList>
    </citation>
    <scope>NUCLEOTIDE SEQUENCE [LARGE SCALE GENOMIC DNA]</scope>
    <source>
        <strain evidence="2">ATCC 14581 / DSM 32 / JCM 2506 / NBRC 15308 / NCIMB 9376 / NCTC 10342 / NRRL B-14308 / VKM B-512</strain>
    </source>
</reference>
<dbReference type="PANTHER" id="PTHR32063">
    <property type="match status" value="1"/>
</dbReference>
<dbReference type="PANTHER" id="PTHR32063:SF0">
    <property type="entry name" value="SWARMING MOTILITY PROTEIN SWRC"/>
    <property type="match status" value="1"/>
</dbReference>
<dbReference type="Pfam" id="PF00873">
    <property type="entry name" value="ACR_tran"/>
    <property type="match status" value="1"/>
</dbReference>
<protein>
    <submittedName>
        <fullName evidence="1">AcrB/AcrD/AcrF family protein</fullName>
    </submittedName>
</protein>
<dbReference type="Gene3D" id="3.30.70.1440">
    <property type="entry name" value="Multidrug efflux transporter AcrB pore domain"/>
    <property type="match status" value="1"/>
</dbReference>
<dbReference type="GeneID" id="93641424"/>
<dbReference type="GO" id="GO:0042910">
    <property type="term" value="F:xenobiotic transmembrane transporter activity"/>
    <property type="evidence" value="ECO:0007669"/>
    <property type="project" value="TreeGrafter"/>
</dbReference>
<accession>A0A0B6AQ55</accession>
<dbReference type="InterPro" id="IPR001036">
    <property type="entry name" value="Acrflvin-R"/>
</dbReference>
<dbReference type="Gene3D" id="3.30.70.1430">
    <property type="entry name" value="Multidrug efflux transporter AcrB pore domain"/>
    <property type="match status" value="2"/>
</dbReference>
<sequence length="1009" mass="109018">MSWLTKWSFKNKAAITIMSILILALGVISYFTLPMEFLPTADQPQVSVVVMGQGTDADSMEKQVTSPIEEAVAGVKGKSNVYSTTGDGYSKIDISFESKTDMKEAKTNVQEALSSVQLPASVSKPNVIQLNTSMIPIADISLTFKEGLTRDNLDLAEKKLIPKYKDVKGIASVQTYGTADSYVSIKVDNKKLSQKNVTIDKVISVLEGKNTSLAVGEKVINNKSSNINVTGKIDSLDKVKKLPVAPNVTLGDLAKVEVKKPEGVVTHINGKDALLLIVTKDSHSNAVSITKEVKKLSQQINKDYNNVHASVFFATGDSVQNSVHSMMKEVLLGALFATVVIMLFLRSVRSTFITIVSIPLSLCFTLFLLSKSGVTLNILTLGGVAVAIGRLVDDSIVVIENIFRKMQKEEFSLGLIIDATKEVGSAITASTLTTVAVFLPIGLVNGGLQDFMLPFALTLTYSLLSSLIVALTVVPLMSAGLLKNEKLRKHKQPVRFTKVITWSLNHKWVVLLLSLLLFVGSIGAYTMMPKGAVDNSSSDFVSTTLSYPNNTPIKTVEEKSLQLERYILAQKEVKEVYMQLGNTDEGAKWGDVGSPTEATYTIIVKDSGNIDSLMKRIQNQKKLYDGGDLSVSAASLMGASTTSITVDVIGNDMNKLEKTASSIKKEISDIKGVDKVSTNQDEKKTIYSLDVDPTKANTQQVAQQLGVMLNKTPIGAIDLEGKQANVLLESVLNPTSPKELKDISIMTETGPSPVSKVASLTQAEKPTNQFHKNGDPYIQVTADVNPEKLSEINKNIQTAIFGDGKSKGLSISKDVDVVIGGASTQQGEDFSDLFITMLVSIGIVFLIMVITFKTIRTPFAILFSLPLAAIGAVLGLLISRIPVDVTALLGALMLIGIVVTNAIVLLDRVKQNEKKMIMRDAIVEAAATRMRPIVMTSAATICAMLPLLFKQSESGSLVSQSLAVVVIGGLAVATLLTLVVIPVVYELLHFRKSKKQRIQQKQQEDVTPL</sequence>
<dbReference type="Gene3D" id="3.30.2090.10">
    <property type="entry name" value="Multidrug efflux transporter AcrB TolC docking domain, DN and DC subdomains"/>
    <property type="match status" value="2"/>
</dbReference>
<dbReference type="EMBL" id="CP009920">
    <property type="protein sequence ID" value="AJI23262.1"/>
    <property type="molecule type" value="Genomic_DNA"/>
</dbReference>
<evidence type="ECO:0000313" key="1">
    <source>
        <dbReference type="EMBL" id="AJI23262.1"/>
    </source>
</evidence>
<dbReference type="AlphaFoldDB" id="A0A0B6AQ55"/>
<dbReference type="GO" id="GO:0005886">
    <property type="term" value="C:plasma membrane"/>
    <property type="evidence" value="ECO:0007669"/>
    <property type="project" value="TreeGrafter"/>
</dbReference>